<dbReference type="GO" id="GO:0051287">
    <property type="term" value="F:NAD binding"/>
    <property type="evidence" value="ECO:0007669"/>
    <property type="project" value="InterPro"/>
</dbReference>
<dbReference type="InterPro" id="IPR001732">
    <property type="entry name" value="UDP-Glc/GDP-Man_DH_N"/>
</dbReference>
<dbReference type="SUPFAM" id="SSF51735">
    <property type="entry name" value="NAD(P)-binding Rossmann-fold domains"/>
    <property type="match status" value="1"/>
</dbReference>
<reference evidence="6" key="1">
    <citation type="submission" date="2016-08" db="EMBL/GenBank/DDBJ databases">
        <authorList>
            <person name="Varghese N."/>
            <person name="Submissions Spin"/>
        </authorList>
    </citation>
    <scope>NUCLEOTIDE SEQUENCE [LARGE SCALE GENOMIC DNA]</scope>
    <source>
        <strain evidence="6">SGD-1123</strain>
    </source>
</reference>
<proteinExistence type="inferred from homology"/>
<dbReference type="NCBIfam" id="TIGR03026">
    <property type="entry name" value="NDP-sugDHase"/>
    <property type="match status" value="1"/>
</dbReference>
<evidence type="ECO:0000256" key="2">
    <source>
        <dbReference type="ARBA" id="ARBA00023027"/>
    </source>
</evidence>
<dbReference type="Pfam" id="PF03721">
    <property type="entry name" value="UDPG_MGDP_dh_N"/>
    <property type="match status" value="1"/>
</dbReference>
<dbReference type="Pfam" id="PF03720">
    <property type="entry name" value="UDPG_MGDP_dh_C"/>
    <property type="match status" value="1"/>
</dbReference>
<dbReference type="Gene3D" id="3.40.50.720">
    <property type="entry name" value="NAD(P)-binding Rossmann-like Domain"/>
    <property type="match status" value="2"/>
</dbReference>
<dbReference type="PIRSF" id="PIRSF500136">
    <property type="entry name" value="UDP_ManNAc_DH"/>
    <property type="match status" value="1"/>
</dbReference>
<protein>
    <submittedName>
        <fullName evidence="5">UDP-N-acetyl-D-glucosamine dehydrogenase</fullName>
    </submittedName>
</protein>
<dbReference type="InterPro" id="IPR014026">
    <property type="entry name" value="UDP-Glc/GDP-Man_DH_dimer"/>
</dbReference>
<dbReference type="InterPro" id="IPR017476">
    <property type="entry name" value="UDP-Glc/GDP-Man"/>
</dbReference>
<dbReference type="PIRSF" id="PIRSF000124">
    <property type="entry name" value="UDPglc_GDPman_dh"/>
    <property type="match status" value="1"/>
</dbReference>
<evidence type="ECO:0000313" key="5">
    <source>
        <dbReference type="EMBL" id="SCB73537.1"/>
    </source>
</evidence>
<evidence type="ECO:0000313" key="6">
    <source>
        <dbReference type="Proteomes" id="UP000181997"/>
    </source>
</evidence>
<name>A0A0V8HP97_9BACI</name>
<keyword evidence="1" id="KW-0560">Oxidoreductase</keyword>
<keyword evidence="6" id="KW-1185">Reference proteome</keyword>
<dbReference type="SUPFAM" id="SSF52413">
    <property type="entry name" value="UDP-glucose/GDP-mannose dehydrogenase C-terminal domain"/>
    <property type="match status" value="1"/>
</dbReference>
<dbReference type="InterPro" id="IPR036220">
    <property type="entry name" value="UDP-Glc/GDP-Man_DH_C_sf"/>
</dbReference>
<evidence type="ECO:0000256" key="3">
    <source>
        <dbReference type="PIRNR" id="PIRNR000124"/>
    </source>
</evidence>
<dbReference type="AlphaFoldDB" id="A0A0V8HP97"/>
<sequence>MNQHKAPVAIVGLGYVGLPLAELFIKGGWEVYGIDIDQSKIDSLLQHKSYLSDYKDEAIADLFEHGSFHPGTAFDVISQVKTVILCIPTPLTPEHQPDLRFLKSALSNCIPHLQQDQLIILESSTYPGTTEEVICPAIKSSGYTIGKDFFIAYSPERIDPGNTSYQLNEIPKLVGGVTKECTERASEVYETIFDSVVPVSSPKVAEMSKLVENSQRLINISFMNELLLLCEKMDISLWEVIDAASTKPFGFTPYFPGPGIGGHCIPVDPMYLLWKAGTYQIDLDLIKWAHQVNERMPSYIVNKIEEHSEGHSLNGKKILVIGTAYKKNVNDVRESSALKIIKLLQDKGADVHYHDPYIPSIKLNAHTLKSVELTPETIAQANLTLIHTDHASLDYEKIVQFSNLVLDTRRVTKVNNNNKVILL</sequence>
<dbReference type="EMBL" id="FMAU01000001">
    <property type="protein sequence ID" value="SCB73537.1"/>
    <property type="molecule type" value="Genomic_DNA"/>
</dbReference>
<organism evidence="5 6">
    <name type="scientific">[Bacillus] enclensis</name>
    <dbReference type="NCBI Taxonomy" id="1402860"/>
    <lineage>
        <taxon>Bacteria</taxon>
        <taxon>Bacillati</taxon>
        <taxon>Bacillota</taxon>
        <taxon>Bacilli</taxon>
        <taxon>Bacillales</taxon>
        <taxon>Bacillaceae</taxon>
        <taxon>Rossellomorea</taxon>
    </lineage>
</organism>
<dbReference type="Proteomes" id="UP000181997">
    <property type="component" value="Unassembled WGS sequence"/>
</dbReference>
<dbReference type="OrthoDB" id="9803238at2"/>
<gene>
    <name evidence="5" type="ORF">GA0061094_0155</name>
</gene>
<dbReference type="SUPFAM" id="SSF48179">
    <property type="entry name" value="6-phosphogluconate dehydrogenase C-terminal domain-like"/>
    <property type="match status" value="1"/>
</dbReference>
<dbReference type="PANTHER" id="PTHR43491">
    <property type="entry name" value="UDP-N-ACETYL-D-MANNOSAMINE DEHYDROGENASE"/>
    <property type="match status" value="1"/>
</dbReference>
<dbReference type="InterPro" id="IPR014027">
    <property type="entry name" value="UDP-Glc/GDP-Man_DH_C"/>
</dbReference>
<dbReference type="GO" id="GO:0016616">
    <property type="term" value="F:oxidoreductase activity, acting on the CH-OH group of donors, NAD or NADP as acceptor"/>
    <property type="evidence" value="ECO:0007669"/>
    <property type="project" value="InterPro"/>
</dbReference>
<dbReference type="GO" id="GO:0000271">
    <property type="term" value="P:polysaccharide biosynthetic process"/>
    <property type="evidence" value="ECO:0007669"/>
    <property type="project" value="InterPro"/>
</dbReference>
<accession>A0A0V8HP97</accession>
<evidence type="ECO:0000259" key="4">
    <source>
        <dbReference type="SMART" id="SM00984"/>
    </source>
</evidence>
<dbReference type="SMART" id="SM00984">
    <property type="entry name" value="UDPG_MGDP_dh_C"/>
    <property type="match status" value="1"/>
</dbReference>
<dbReference type="GO" id="GO:0016628">
    <property type="term" value="F:oxidoreductase activity, acting on the CH-CH group of donors, NAD or NADP as acceptor"/>
    <property type="evidence" value="ECO:0007669"/>
    <property type="project" value="InterPro"/>
</dbReference>
<dbReference type="PANTHER" id="PTHR43491:SF1">
    <property type="entry name" value="UDP-N-ACETYL-D-MANNOSAMINE DEHYDROGENASE"/>
    <property type="match status" value="1"/>
</dbReference>
<comment type="similarity">
    <text evidence="3">Belongs to the UDP-glucose/GDP-mannose dehydrogenase family.</text>
</comment>
<evidence type="ECO:0000256" key="1">
    <source>
        <dbReference type="ARBA" id="ARBA00023002"/>
    </source>
</evidence>
<dbReference type="RefSeq" id="WP_058297092.1">
    <property type="nucleotide sequence ID" value="NZ_FMAU01000001.1"/>
</dbReference>
<feature type="domain" description="UDP-glucose/GDP-mannose dehydrogenase C-terminal" evidence="4">
    <location>
        <begin position="319"/>
        <end position="414"/>
    </location>
</feature>
<keyword evidence="2" id="KW-0520">NAD</keyword>
<dbReference type="InterPro" id="IPR028359">
    <property type="entry name" value="UDP_ManNAc/GlcNAc_DH"/>
</dbReference>
<dbReference type="InterPro" id="IPR036291">
    <property type="entry name" value="NAD(P)-bd_dom_sf"/>
</dbReference>
<dbReference type="Pfam" id="PF00984">
    <property type="entry name" value="UDPG_MGDP_dh"/>
    <property type="match status" value="1"/>
</dbReference>
<dbReference type="InterPro" id="IPR008927">
    <property type="entry name" value="6-PGluconate_DH-like_C_sf"/>
</dbReference>